<dbReference type="AlphaFoldDB" id="Q7NM59"/>
<sequence>MESRPMAMTIADVEKVQRLFPDYRIELRDGVITIMSPSDAVSGIVGVRLSTRLNLWVEQRALGYVFDAGTGFCPPNTDLTAPDVSFVSRERLGRAPRTYAQVVPNLVAEIKSSTDRLKVLEEKLLAYLAIGAEVGLLLDPDKRTVSVYRPGRLLEVLSGTDSLRFADVLSGWEVPVSELWPPVFD</sequence>
<reference evidence="2 3" key="1">
    <citation type="journal article" date="2003" name="DNA Res.">
        <title>Complete genome structure of Gloeobacter violaceus PCC 7421, a cyanobacterium that lacks thylakoids.</title>
        <authorList>
            <person name="Nakamura Y."/>
            <person name="Kaneko T."/>
            <person name="Sato S."/>
            <person name="Mimuro M."/>
            <person name="Miyashita H."/>
            <person name="Tsuchiya T."/>
            <person name="Sasamoto S."/>
            <person name="Watanabe A."/>
            <person name="Kawashima K."/>
            <person name="Kishida Y."/>
            <person name="Kiyokawa C."/>
            <person name="Kohara M."/>
            <person name="Matsumoto M."/>
            <person name="Matsuno A."/>
            <person name="Nakazaki N."/>
            <person name="Shimpo S."/>
            <person name="Takeuchi C."/>
            <person name="Yamada M."/>
            <person name="Tabata S."/>
        </authorList>
    </citation>
    <scope>NUCLEOTIDE SEQUENCE [LARGE SCALE GENOMIC DNA]</scope>
    <source>
        <strain evidence="3">ATCC 29082 / PCC 7421</strain>
    </source>
</reference>
<dbReference type="InterPro" id="IPR008538">
    <property type="entry name" value="Uma2"/>
</dbReference>
<evidence type="ECO:0000313" key="3">
    <source>
        <dbReference type="Proteomes" id="UP000000557"/>
    </source>
</evidence>
<reference evidence="2 3" key="2">
    <citation type="journal article" date="2003" name="DNA Res.">
        <title>Complete genome structure of Gloeobacter violaceus PCC 7421, a cyanobacterium that lacks thylakoids (supplement).</title>
        <authorList>
            <person name="Nakamura Y."/>
            <person name="Kaneko T."/>
            <person name="Sato S."/>
            <person name="Mimuro M."/>
            <person name="Miyashita H."/>
            <person name="Tsuchiya T."/>
            <person name="Sasamoto S."/>
            <person name="Watanabe A."/>
            <person name="Kawashima K."/>
            <person name="Kishida Y."/>
            <person name="Kiyokawa C."/>
            <person name="Kohara M."/>
            <person name="Matsumoto M."/>
            <person name="Matsuno A."/>
            <person name="Nakazaki N."/>
            <person name="Shimpo S."/>
            <person name="Takeuchi C."/>
            <person name="Yamada M."/>
            <person name="Tabata S."/>
        </authorList>
    </citation>
    <scope>NUCLEOTIDE SEQUENCE [LARGE SCALE GENOMIC DNA]</scope>
    <source>
        <strain evidence="3">ATCC 29082 / PCC 7421</strain>
    </source>
</reference>
<dbReference type="eggNOG" id="COG4636">
    <property type="taxonomic scope" value="Bacteria"/>
</dbReference>
<dbReference type="EMBL" id="BA000045">
    <property type="protein sequence ID" value="BAC88850.1"/>
    <property type="molecule type" value="Genomic_DNA"/>
</dbReference>
<dbReference type="SUPFAM" id="SSF52980">
    <property type="entry name" value="Restriction endonuclease-like"/>
    <property type="match status" value="1"/>
</dbReference>
<dbReference type="CDD" id="cd06260">
    <property type="entry name" value="DUF820-like"/>
    <property type="match status" value="1"/>
</dbReference>
<dbReference type="Pfam" id="PF05685">
    <property type="entry name" value="Uma2"/>
    <property type="match status" value="1"/>
</dbReference>
<dbReference type="InterPro" id="IPR012296">
    <property type="entry name" value="Nuclease_put_TT1808"/>
</dbReference>
<gene>
    <name evidence="2" type="ordered locus">gll0909</name>
</gene>
<dbReference type="InParanoid" id="Q7NM59"/>
<dbReference type="EnsemblBacteria" id="BAC88850">
    <property type="protein sequence ID" value="BAC88850"/>
    <property type="gene ID" value="BAC88850"/>
</dbReference>
<feature type="domain" description="Putative restriction endonuclease" evidence="1">
    <location>
        <begin position="17"/>
        <end position="176"/>
    </location>
</feature>
<accession>Q7NM59</accession>
<dbReference type="Gene3D" id="3.90.1570.10">
    <property type="entry name" value="tt1808, chain A"/>
    <property type="match status" value="1"/>
</dbReference>
<protein>
    <submittedName>
        <fullName evidence="2">Gll0909 protein</fullName>
    </submittedName>
</protein>
<dbReference type="HOGENOM" id="CLU_076312_3_1_3"/>
<evidence type="ECO:0000313" key="2">
    <source>
        <dbReference type="EMBL" id="BAC88850.1"/>
    </source>
</evidence>
<name>Q7NM59_GLOVI</name>
<dbReference type="PANTHER" id="PTHR34107:SF7">
    <property type="entry name" value="SLR2092 PROTEIN"/>
    <property type="match status" value="1"/>
</dbReference>
<dbReference type="PhylomeDB" id="Q7NM59"/>
<dbReference type="InterPro" id="IPR011335">
    <property type="entry name" value="Restrct_endonuc-II-like"/>
</dbReference>
<evidence type="ECO:0000259" key="1">
    <source>
        <dbReference type="Pfam" id="PF05685"/>
    </source>
</evidence>
<keyword evidence="3" id="KW-1185">Reference proteome</keyword>
<dbReference type="Proteomes" id="UP000000557">
    <property type="component" value="Chromosome"/>
</dbReference>
<organism evidence="2 3">
    <name type="scientific">Gloeobacter violaceus (strain ATCC 29082 / PCC 7421)</name>
    <dbReference type="NCBI Taxonomy" id="251221"/>
    <lineage>
        <taxon>Bacteria</taxon>
        <taxon>Bacillati</taxon>
        <taxon>Cyanobacteriota</taxon>
        <taxon>Cyanophyceae</taxon>
        <taxon>Gloeobacterales</taxon>
        <taxon>Gloeobacteraceae</taxon>
        <taxon>Gloeobacter</taxon>
    </lineage>
</organism>
<dbReference type="STRING" id="251221.gene:10758387"/>
<dbReference type="PANTHER" id="PTHR34107">
    <property type="entry name" value="SLL0198 PROTEIN-RELATED"/>
    <property type="match status" value="1"/>
</dbReference>
<proteinExistence type="predicted"/>
<dbReference type="OrthoDB" id="455378at2"/>
<dbReference type="KEGG" id="gvi:gll0909"/>